<reference evidence="1" key="1">
    <citation type="submission" date="2016-01" db="EMBL/GenBank/DDBJ databases">
        <authorList>
            <person name="Peeters C."/>
        </authorList>
    </citation>
    <scope>NUCLEOTIDE SEQUENCE [LARGE SCALE GENOMIC DNA]</scope>
    <source>
        <strain evidence="1">LMG 29317</strain>
    </source>
</reference>
<comment type="caution">
    <text evidence="1">The sequence shown here is derived from an EMBL/GenBank/DDBJ whole genome shotgun (WGS) entry which is preliminary data.</text>
</comment>
<accession>A0A158L4F4</accession>
<organism evidence="1 2">
    <name type="scientific">Caballeronia arvi</name>
    <dbReference type="NCBI Taxonomy" id="1777135"/>
    <lineage>
        <taxon>Bacteria</taxon>
        <taxon>Pseudomonadati</taxon>
        <taxon>Pseudomonadota</taxon>
        <taxon>Betaproteobacteria</taxon>
        <taxon>Burkholderiales</taxon>
        <taxon>Burkholderiaceae</taxon>
        <taxon>Caballeronia</taxon>
    </lineage>
</organism>
<protein>
    <submittedName>
        <fullName evidence="1">Uncharacterized protein</fullName>
    </submittedName>
</protein>
<evidence type="ECO:0000313" key="1">
    <source>
        <dbReference type="EMBL" id="SAL88304.1"/>
    </source>
</evidence>
<evidence type="ECO:0000313" key="2">
    <source>
        <dbReference type="Proteomes" id="UP000055019"/>
    </source>
</evidence>
<name>A0A158L4F4_9BURK</name>
<dbReference type="Proteomes" id="UP000055019">
    <property type="component" value="Unassembled WGS sequence"/>
</dbReference>
<proteinExistence type="predicted"/>
<sequence length="156" mass="17318">MQHDPGARHYANIVHLVCIERTMTSDTSAIPSADASFDRFMASLRDPDDPAPIVSARRFGEALHIDLQTLAQQAHVHRNTISRQPASESVQRFLRDALRVIRAATDISGDVTKALFWYRNEPLPVFNYKTAEQLVSEGRADDVLRYVSSLEAGAAG</sequence>
<dbReference type="EMBL" id="FCOM02000123">
    <property type="protein sequence ID" value="SAL88304.1"/>
    <property type="molecule type" value="Genomic_DNA"/>
</dbReference>
<keyword evidence="2" id="KW-1185">Reference proteome</keyword>
<dbReference type="AlphaFoldDB" id="A0A158L4F4"/>
<gene>
    <name evidence="1" type="ORF">AWB74_08499</name>
</gene>